<protein>
    <recommendedName>
        <fullName evidence="2">NAD-specific glutamate dehydrogenase</fullName>
    </recommendedName>
</protein>
<proteinExistence type="predicted"/>
<dbReference type="AlphaFoldDB" id="A0A645B9T1"/>
<sequence length="282" mass="28867">MAAPEMRAGACEPSAARLKLHQVCAAPAMRQRLLGGGQVLFDLGSRDGAGHTNIVGEDHGGGAGDLVLAAESQIALDGGRVTLGGSGILAVQHLILPGLGLILGAPDIARLFGRVRAQDGVEEEVDGDVVHALQVFLKALAVAAVRVFKHGHLALALAMHDGDGVLDGQLLEVHGRELGHAIFGQVAARLGVDQLALNQIVALGIGVENVRAHADLVQAAHGGGAHLVDFFELGNALGQRLLEVGVLGVHAQAEGQAGGGQQAGSKFHGRCRALQCAAAWKE</sequence>
<comment type="caution">
    <text evidence="1">The sequence shown here is derived from an EMBL/GenBank/DDBJ whole genome shotgun (WGS) entry which is preliminary data.</text>
</comment>
<accession>A0A645B9T1</accession>
<evidence type="ECO:0008006" key="2">
    <source>
        <dbReference type="Google" id="ProtNLM"/>
    </source>
</evidence>
<reference evidence="1" key="1">
    <citation type="submission" date="2019-08" db="EMBL/GenBank/DDBJ databases">
        <authorList>
            <person name="Kucharzyk K."/>
            <person name="Murdoch R.W."/>
            <person name="Higgins S."/>
            <person name="Loffler F."/>
        </authorList>
    </citation>
    <scope>NUCLEOTIDE SEQUENCE</scope>
</reference>
<evidence type="ECO:0000313" key="1">
    <source>
        <dbReference type="EMBL" id="MPM61806.1"/>
    </source>
</evidence>
<dbReference type="EMBL" id="VSSQ01018533">
    <property type="protein sequence ID" value="MPM61806.1"/>
    <property type="molecule type" value="Genomic_DNA"/>
</dbReference>
<name>A0A645B9T1_9ZZZZ</name>
<organism evidence="1">
    <name type="scientific">bioreactor metagenome</name>
    <dbReference type="NCBI Taxonomy" id="1076179"/>
    <lineage>
        <taxon>unclassified sequences</taxon>
        <taxon>metagenomes</taxon>
        <taxon>ecological metagenomes</taxon>
    </lineage>
</organism>
<gene>
    <name evidence="1" type="ORF">SDC9_108669</name>
</gene>